<name>A0A0N5AS94_9BILA</name>
<dbReference type="WBParaSite" id="SMUV_0000765201-mRNA-1">
    <property type="protein sequence ID" value="SMUV_0000765201-mRNA-1"/>
    <property type="gene ID" value="SMUV_0000765201"/>
</dbReference>
<protein>
    <submittedName>
        <fullName evidence="2">Uncharacterized protein</fullName>
    </submittedName>
</protein>
<evidence type="ECO:0000313" key="1">
    <source>
        <dbReference type="Proteomes" id="UP000046393"/>
    </source>
</evidence>
<dbReference type="STRING" id="451379.A0A0N5AS94"/>
<dbReference type="Proteomes" id="UP000046393">
    <property type="component" value="Unplaced"/>
</dbReference>
<evidence type="ECO:0000313" key="2">
    <source>
        <dbReference type="WBParaSite" id="SMUV_0000765201-mRNA-1"/>
    </source>
</evidence>
<organism evidence="1 2">
    <name type="scientific">Syphacia muris</name>
    <dbReference type="NCBI Taxonomy" id="451379"/>
    <lineage>
        <taxon>Eukaryota</taxon>
        <taxon>Metazoa</taxon>
        <taxon>Ecdysozoa</taxon>
        <taxon>Nematoda</taxon>
        <taxon>Chromadorea</taxon>
        <taxon>Rhabditida</taxon>
        <taxon>Spirurina</taxon>
        <taxon>Oxyuridomorpha</taxon>
        <taxon>Oxyuroidea</taxon>
        <taxon>Oxyuridae</taxon>
        <taxon>Syphacia</taxon>
    </lineage>
</organism>
<dbReference type="AlphaFoldDB" id="A0A0N5AS94"/>
<keyword evidence="1" id="KW-1185">Reference proteome</keyword>
<proteinExistence type="predicted"/>
<accession>A0A0N5AS94</accession>
<sequence length="374" mass="41902">MPYCLLFQFNLDLYFELKASLSSSDELTEASDEKSKSESELRKILPSEETFEKISVQLLDALIKRGQMEMAKGAFRTQLEVLRKVQPEQYKKFKKISIDQLAAEAVMEQADLAKMMPKTGNRLVDMLHENGIPIASSIKGIQQAIKTQREIEESDPAEQILKAILEKFQKQILPGIVANAIAGRNPFQMPSRQQIQQMANSEKVANAEVPNSTPFYTPKVNRIKTAFLLCDVEEQSFTDVSKLTRHLEQPEKYLKPKKIFNNPNPQPGIVIEERPIPPLVFKPKGRHTRIRFVGATEREIPGIGGRLILPSSDPTKPAVNTALQTHGKHRDEYDTMFKIPNSLNNGGTIGMHSKTKSEVFYGGDGSADMPALGV</sequence>
<reference evidence="2" key="1">
    <citation type="submission" date="2016-04" db="UniProtKB">
        <authorList>
            <consortium name="WormBaseParasite"/>
        </authorList>
    </citation>
    <scope>IDENTIFICATION</scope>
</reference>